<evidence type="ECO:0000313" key="3">
    <source>
        <dbReference type="Proteomes" id="UP001642409"/>
    </source>
</evidence>
<sequence>MLLPLTLELQISVQNISPYFIRSYFNISLVIKQQEVQQAPGVSTQSTELAFAALSCIALNISERVIFDSLKYCQSISYQLFQHLQRKHRLENFEFPIRKSDVFATFNCCIFLVEELEVQAEYRCVQLSSDVFLRIYTSGDINQ</sequence>
<evidence type="ECO:0000313" key="2">
    <source>
        <dbReference type="EMBL" id="CAL6071253.1"/>
    </source>
</evidence>
<name>A0AA86THV2_9EUKA</name>
<proteinExistence type="predicted"/>
<evidence type="ECO:0000313" key="1">
    <source>
        <dbReference type="EMBL" id="CAI9913573.1"/>
    </source>
</evidence>
<reference evidence="2 3" key="2">
    <citation type="submission" date="2024-07" db="EMBL/GenBank/DDBJ databases">
        <authorList>
            <person name="Akdeniz Z."/>
        </authorList>
    </citation>
    <scope>NUCLEOTIDE SEQUENCE [LARGE SCALE GENOMIC DNA]</scope>
</reference>
<protein>
    <submittedName>
        <fullName evidence="2">Hypothetical_protein</fullName>
    </submittedName>
</protein>
<keyword evidence="3" id="KW-1185">Reference proteome</keyword>
<accession>A0AA86THV2</accession>
<dbReference type="EMBL" id="CATOUU010000026">
    <property type="protein sequence ID" value="CAI9913573.1"/>
    <property type="molecule type" value="Genomic_DNA"/>
</dbReference>
<reference evidence="1" key="1">
    <citation type="submission" date="2023-06" db="EMBL/GenBank/DDBJ databases">
        <authorList>
            <person name="Kurt Z."/>
        </authorList>
    </citation>
    <scope>NUCLEOTIDE SEQUENCE</scope>
</reference>
<dbReference type="EMBL" id="CAXDID020000289">
    <property type="protein sequence ID" value="CAL6071253.1"/>
    <property type="molecule type" value="Genomic_DNA"/>
</dbReference>
<organism evidence="1">
    <name type="scientific">Hexamita inflata</name>
    <dbReference type="NCBI Taxonomy" id="28002"/>
    <lineage>
        <taxon>Eukaryota</taxon>
        <taxon>Metamonada</taxon>
        <taxon>Diplomonadida</taxon>
        <taxon>Hexamitidae</taxon>
        <taxon>Hexamitinae</taxon>
        <taxon>Hexamita</taxon>
    </lineage>
</organism>
<dbReference type="Proteomes" id="UP001642409">
    <property type="component" value="Unassembled WGS sequence"/>
</dbReference>
<comment type="caution">
    <text evidence="1">The sequence shown here is derived from an EMBL/GenBank/DDBJ whole genome shotgun (WGS) entry which is preliminary data.</text>
</comment>
<gene>
    <name evidence="1" type="ORF">HINF_LOCUS1218</name>
    <name evidence="2" type="ORF">HINF_LOCUS55058</name>
</gene>
<dbReference type="AlphaFoldDB" id="A0AA86THV2"/>